<evidence type="ECO:0000259" key="1">
    <source>
        <dbReference type="PROSITE" id="PS50235"/>
    </source>
</evidence>
<accession>H2EE10</accession>
<gene>
    <name evidence="2" type="ORF">mv_L428</name>
</gene>
<dbReference type="PANTHER" id="PTHR24006">
    <property type="entry name" value="UBIQUITIN CARBOXYL-TERMINAL HYDROLASE"/>
    <property type="match status" value="1"/>
</dbReference>
<evidence type="ECO:0000313" key="2">
    <source>
        <dbReference type="EMBL" id="AEX62633.1"/>
    </source>
</evidence>
<dbReference type="InterPro" id="IPR028889">
    <property type="entry name" value="USP"/>
</dbReference>
<dbReference type="EMBL" id="JN885998">
    <property type="protein sequence ID" value="AEX62633.1"/>
    <property type="molecule type" value="Genomic_DNA"/>
</dbReference>
<keyword evidence="2" id="KW-0378">Hydrolase</keyword>
<sequence length="431" mass="49305">MCLTDKNEQGTISLPTQKNIPVYTTIIPPNITQTLQITPILDNSGILPITNQIWNGSEYVRTSNKNQFINILTSTDPNIIAFIPHLRQPVVNNIVNIQANTNFNVSSIISIYNFNVENSRALANFGNSCYFGVSMQLLFVMYNLRNYILNNIKFTNDDIDAATDIAYNDIKNLLIEMNIPPKTISIRSFPQYPYVKQQIFKQFPVRLVEEDADEFITRFTSGLDDDIIELYIMRGSREYYHASTNNLLSSQPFIFSSNHINSDIIKRNINGTLEQVLYELHNGVELIAGSESIYNVNTGDYELGFAHYKVEILPQYLFVRLELIDQNTNLKQLNNIQINTTLTLTTDTNTITYFALGIIVHRGNTITTGHYTALVYDNYSNNNFDYIFYDDQISTKYSIPITSKIIPSNLYIKNQSDNAFVILYGDITKLR</sequence>
<dbReference type="GO" id="GO:0016579">
    <property type="term" value="P:protein deubiquitination"/>
    <property type="evidence" value="ECO:0007669"/>
    <property type="project" value="InterPro"/>
</dbReference>
<proteinExistence type="predicted"/>
<protein>
    <submittedName>
        <fullName evidence="2">Putative ubiquitin carboxyl-terminal hydrolase</fullName>
    </submittedName>
</protein>
<dbReference type="SUPFAM" id="SSF54001">
    <property type="entry name" value="Cysteine proteinases"/>
    <property type="match status" value="1"/>
</dbReference>
<name>H2EE10_9VIRU</name>
<dbReference type="GO" id="GO:0004843">
    <property type="term" value="F:cysteine-type deubiquitinase activity"/>
    <property type="evidence" value="ECO:0007669"/>
    <property type="project" value="InterPro"/>
</dbReference>
<dbReference type="Gene3D" id="3.90.70.10">
    <property type="entry name" value="Cysteine proteinases"/>
    <property type="match status" value="1"/>
</dbReference>
<dbReference type="InterPro" id="IPR001394">
    <property type="entry name" value="Peptidase_C19_UCH"/>
</dbReference>
<dbReference type="Pfam" id="PF00443">
    <property type="entry name" value="UCH"/>
    <property type="match status" value="1"/>
</dbReference>
<dbReference type="InterPro" id="IPR050164">
    <property type="entry name" value="Peptidase_C19"/>
</dbReference>
<dbReference type="PROSITE" id="PS50235">
    <property type="entry name" value="USP_3"/>
    <property type="match status" value="1"/>
</dbReference>
<reference evidence="2" key="1">
    <citation type="submission" date="2011-10" db="EMBL/GenBank/DDBJ databases">
        <title>Provirophages and transpovirons: unique mobilome of giant viruses.</title>
        <authorList>
            <person name="Desnues C."/>
            <person name="LaScola B."/>
            <person name="Yutin N."/>
            <person name="Fournous G."/>
            <person name="Koonin E."/>
            <person name="Raoult D."/>
        </authorList>
    </citation>
    <scope>NUCLEOTIDE SEQUENCE</scope>
    <source>
        <strain evidence="2">Mv13-mv</strain>
    </source>
</reference>
<dbReference type="InterPro" id="IPR038765">
    <property type="entry name" value="Papain-like_cys_pep_sf"/>
</dbReference>
<feature type="domain" description="USP" evidence="1">
    <location>
        <begin position="120"/>
        <end position="427"/>
    </location>
</feature>
<organism evidence="2">
    <name type="scientific">Moumouvirus sp. 'Monve'</name>
    <dbReference type="NCBI Taxonomy" id="1128131"/>
    <lineage>
        <taxon>Viruses</taxon>
        <taxon>Varidnaviria</taxon>
        <taxon>Bamfordvirae</taxon>
        <taxon>Nucleocytoviricota</taxon>
        <taxon>Megaviricetes</taxon>
        <taxon>Imitervirales</taxon>
        <taxon>Mimiviridae</taxon>
        <taxon>Megamimivirinae</taxon>
        <taxon>Moumouvirus</taxon>
    </lineage>
</organism>